<evidence type="ECO:0000313" key="1">
    <source>
        <dbReference type="EMBL" id="MEW9491423.1"/>
    </source>
</evidence>
<organism evidence="1 2">
    <name type="scientific">Candidatus Aramenus sulfurataquae</name>
    <dbReference type="NCBI Taxonomy" id="1326980"/>
    <lineage>
        <taxon>Archaea</taxon>
        <taxon>Thermoproteota</taxon>
        <taxon>Thermoprotei</taxon>
        <taxon>Sulfolobales</taxon>
        <taxon>Sulfolobaceae</taxon>
        <taxon>Candidatus Aramenus</taxon>
    </lineage>
</organism>
<proteinExistence type="predicted"/>
<gene>
    <name evidence="1" type="ORF">TQ35_0004380</name>
</gene>
<name>A0ACC6TNM6_9CREN</name>
<dbReference type="Proteomes" id="UP000053480">
    <property type="component" value="Unassembled WGS sequence"/>
</dbReference>
<dbReference type="EMBL" id="JZWS03000004">
    <property type="protein sequence ID" value="MEW9491423.1"/>
    <property type="molecule type" value="Genomic_DNA"/>
</dbReference>
<reference evidence="1" key="1">
    <citation type="submission" date="2024-07" db="EMBL/GenBank/DDBJ databases">
        <title>Metagenome and Metagenome-Assembled Genomes of Archaea from a hot spring from the geothermal field of Los Azufres, Mexico.</title>
        <authorList>
            <person name="Marin-Paredes R."/>
            <person name="Martinez-Romero E."/>
            <person name="Servin-Garciduenas L.E."/>
        </authorList>
    </citation>
    <scope>NUCLEOTIDE SEQUENCE</scope>
    <source>
        <strain evidence="1">AZ1-454</strain>
    </source>
</reference>
<sequence length="110" mass="12499">MESVINDKEKKHSIKCCYKLSDTDVDVLFKLIELKRPVSSMELSAIMGVSKTTIEGSLKKLIQVGLVERIKRDEKKVGRPKFDYSVIENLWGKIRNDLQECAKRISSAAV</sequence>
<protein>
    <submittedName>
        <fullName evidence="1">Helix-turn-helix domain-containing protein</fullName>
    </submittedName>
</protein>
<accession>A0ACC6TNM6</accession>
<comment type="caution">
    <text evidence="1">The sequence shown here is derived from an EMBL/GenBank/DDBJ whole genome shotgun (WGS) entry which is preliminary data.</text>
</comment>
<evidence type="ECO:0000313" key="2">
    <source>
        <dbReference type="Proteomes" id="UP000053480"/>
    </source>
</evidence>